<evidence type="ECO:0000313" key="3">
    <source>
        <dbReference type="Proteomes" id="UP000566819"/>
    </source>
</evidence>
<name>A0A8H4RR11_9HELO</name>
<keyword evidence="3" id="KW-1185">Reference proteome</keyword>
<dbReference type="Proteomes" id="UP000566819">
    <property type="component" value="Unassembled WGS sequence"/>
</dbReference>
<evidence type="ECO:0000313" key="2">
    <source>
        <dbReference type="EMBL" id="KAF4633753.1"/>
    </source>
</evidence>
<reference evidence="2 3" key="1">
    <citation type="submission" date="2020-03" db="EMBL/GenBank/DDBJ databases">
        <title>Draft Genome Sequence of Cudoniella acicularis.</title>
        <authorList>
            <person name="Buettner E."/>
            <person name="Kellner H."/>
        </authorList>
    </citation>
    <scope>NUCLEOTIDE SEQUENCE [LARGE SCALE GENOMIC DNA]</scope>
    <source>
        <strain evidence="2 3">DSM 108380</strain>
    </source>
</reference>
<organism evidence="2 3">
    <name type="scientific">Cudoniella acicularis</name>
    <dbReference type="NCBI Taxonomy" id="354080"/>
    <lineage>
        <taxon>Eukaryota</taxon>
        <taxon>Fungi</taxon>
        <taxon>Dikarya</taxon>
        <taxon>Ascomycota</taxon>
        <taxon>Pezizomycotina</taxon>
        <taxon>Leotiomycetes</taxon>
        <taxon>Helotiales</taxon>
        <taxon>Tricladiaceae</taxon>
        <taxon>Cudoniella</taxon>
    </lineage>
</organism>
<accession>A0A8H4RR11</accession>
<gene>
    <name evidence="2" type="ORF">G7Y89_g4349</name>
</gene>
<feature type="region of interest" description="Disordered" evidence="1">
    <location>
        <begin position="108"/>
        <end position="128"/>
    </location>
</feature>
<proteinExistence type="predicted"/>
<protein>
    <submittedName>
        <fullName evidence="2">Uncharacterized protein</fullName>
    </submittedName>
</protein>
<sequence>MIKRVRFSLFVLQVIDTAMKLMGSGCPLAANFKISGDVGDLFRYGRLASPEDRIEFVTTLDVEMVRTSSSFLVLKHQKVREESFGARSYGLWGNNTDSASPSTYTKLHTHPVTSEFPDPDSELETDRPAPSAFDEGIGCNDGACFGEEGNGSAAEYGFDEDESELVDPEEPVYLEQEAMESIHHEVEELRGISLSKNISTAERQGENVNKSVWTADDRAVDDLYKRFPHGPLSYSEEEILLCKNALSEHYEISCYEITAANEQTMINAAASLRSIPSFSGT</sequence>
<dbReference type="AlphaFoldDB" id="A0A8H4RR11"/>
<dbReference type="EMBL" id="JAAMPI010000234">
    <property type="protein sequence ID" value="KAF4633753.1"/>
    <property type="molecule type" value="Genomic_DNA"/>
</dbReference>
<comment type="caution">
    <text evidence="2">The sequence shown here is derived from an EMBL/GenBank/DDBJ whole genome shotgun (WGS) entry which is preliminary data.</text>
</comment>
<evidence type="ECO:0000256" key="1">
    <source>
        <dbReference type="SAM" id="MobiDB-lite"/>
    </source>
</evidence>